<dbReference type="Pfam" id="PF00026">
    <property type="entry name" value="Asp"/>
    <property type="match status" value="1"/>
</dbReference>
<evidence type="ECO:0000256" key="3">
    <source>
        <dbReference type="ARBA" id="ARBA00022750"/>
    </source>
</evidence>
<dbReference type="GeneID" id="43597839"/>
<evidence type="ECO:0000256" key="2">
    <source>
        <dbReference type="ARBA" id="ARBA00022670"/>
    </source>
</evidence>
<dbReference type="PANTHER" id="PTHR47966:SF1">
    <property type="entry name" value="ASPARTYL PROTEINASE"/>
    <property type="match status" value="1"/>
</dbReference>
<dbReference type="EMBL" id="NPIC01000003">
    <property type="protein sequence ID" value="RDL37557.1"/>
    <property type="molecule type" value="Genomic_DNA"/>
</dbReference>
<dbReference type="PROSITE" id="PS51767">
    <property type="entry name" value="PEPTIDASE_A1"/>
    <property type="match status" value="1"/>
</dbReference>
<dbReference type="InterPro" id="IPR033121">
    <property type="entry name" value="PEPTIDASE_A1"/>
</dbReference>
<feature type="domain" description="Peptidase A1" evidence="6">
    <location>
        <begin position="100"/>
        <end position="428"/>
    </location>
</feature>
<keyword evidence="4" id="KW-0378">Hydrolase</keyword>
<gene>
    <name evidence="7" type="ORF">BP5553_04990</name>
</gene>
<keyword evidence="2" id="KW-0645">Protease</keyword>
<organism evidence="7 8">
    <name type="scientific">Venustampulla echinocandica</name>
    <dbReference type="NCBI Taxonomy" id="2656787"/>
    <lineage>
        <taxon>Eukaryota</taxon>
        <taxon>Fungi</taxon>
        <taxon>Dikarya</taxon>
        <taxon>Ascomycota</taxon>
        <taxon>Pezizomycotina</taxon>
        <taxon>Leotiomycetes</taxon>
        <taxon>Helotiales</taxon>
        <taxon>Pleuroascaceae</taxon>
        <taxon>Venustampulla</taxon>
    </lineage>
</organism>
<dbReference type="FunFam" id="2.40.70.10:FF:000092">
    <property type="entry name" value="Aspartic endopeptidase (AP1)"/>
    <property type="match status" value="1"/>
</dbReference>
<dbReference type="Gene3D" id="2.40.70.10">
    <property type="entry name" value="Acid Proteases"/>
    <property type="match status" value="2"/>
</dbReference>
<feature type="active site" evidence="5">
    <location>
        <position position="118"/>
    </location>
</feature>
<evidence type="ECO:0000313" key="8">
    <source>
        <dbReference type="Proteomes" id="UP000254866"/>
    </source>
</evidence>
<evidence type="ECO:0000313" key="7">
    <source>
        <dbReference type="EMBL" id="RDL37557.1"/>
    </source>
</evidence>
<dbReference type="SUPFAM" id="SSF50630">
    <property type="entry name" value="Acid proteases"/>
    <property type="match status" value="1"/>
</dbReference>
<protein>
    <submittedName>
        <fullName evidence="7">Aspartic proteinase</fullName>
    </submittedName>
</protein>
<proteinExistence type="inferred from homology"/>
<dbReference type="InterPro" id="IPR001461">
    <property type="entry name" value="Aspartic_peptidase_A1"/>
</dbReference>
<reference evidence="7 8" key="1">
    <citation type="journal article" date="2018" name="IMA Fungus">
        <title>IMA Genome-F 9: Draft genome sequence of Annulohypoxylon stygium, Aspergillus mulundensis, Berkeleyomyces basicola (syn. Thielaviopsis basicola), Ceratocystis smalleyi, two Cercospora beticola strains, Coleophoma cylindrospora, Fusarium fracticaudum, Phialophora cf. hyalina, and Morchella septimelata.</title>
        <authorList>
            <person name="Wingfield B.D."/>
            <person name="Bills G.F."/>
            <person name="Dong Y."/>
            <person name="Huang W."/>
            <person name="Nel W.J."/>
            <person name="Swalarsk-Parry B.S."/>
            <person name="Vaghefi N."/>
            <person name="Wilken P.M."/>
            <person name="An Z."/>
            <person name="de Beer Z.W."/>
            <person name="De Vos L."/>
            <person name="Chen L."/>
            <person name="Duong T.A."/>
            <person name="Gao Y."/>
            <person name="Hammerbacher A."/>
            <person name="Kikkert J.R."/>
            <person name="Li Y."/>
            <person name="Li H."/>
            <person name="Li K."/>
            <person name="Li Q."/>
            <person name="Liu X."/>
            <person name="Ma X."/>
            <person name="Naidoo K."/>
            <person name="Pethybridge S.J."/>
            <person name="Sun J."/>
            <person name="Steenkamp E.T."/>
            <person name="van der Nest M.A."/>
            <person name="van Wyk S."/>
            <person name="Wingfield M.J."/>
            <person name="Xiong C."/>
            <person name="Yue Q."/>
            <person name="Zhang X."/>
        </authorList>
    </citation>
    <scope>NUCLEOTIDE SEQUENCE [LARGE SCALE GENOMIC DNA]</scope>
    <source>
        <strain evidence="7 8">BP 5553</strain>
    </source>
</reference>
<dbReference type="InterPro" id="IPR034163">
    <property type="entry name" value="Aspergillopepsin-like_cat_dom"/>
</dbReference>
<evidence type="ECO:0000256" key="4">
    <source>
        <dbReference type="ARBA" id="ARBA00022801"/>
    </source>
</evidence>
<dbReference type="GO" id="GO:0006508">
    <property type="term" value="P:proteolysis"/>
    <property type="evidence" value="ECO:0007669"/>
    <property type="project" value="UniProtKB-KW"/>
</dbReference>
<keyword evidence="3" id="KW-0064">Aspartyl protease</keyword>
<sequence length="441" mass="47506">MASLQGLQKIKVIRNKNYKKSGTKSYVYLLNKWGFEPTKPGPYFQMQKTSETQKSFHKFGVKTQSHRVLAKKSGSGGSTDVGTTQAGEIGAEDQQNDSMYLAPIQIGTPPQTLNLDFDTGSADLWVWSTELPSSITQQSSGHAIFDPKKSSTFKAANGSTWEISYGDNSSASGTVGTDNVTIGGLTIKDQAIELASKMSQQFTQSTGDGLLGLAFGTINTVKPKPVATPVENMITEEQIPQSAELFTAYLGSWRDADEADKGESFYTFGFIDQDTVKASGQEVAWTPIDNSQGFWKFASESAVVNGQTIKLSGNTAIADTGTTLALVSDEFCDAIYKAIPGAKYDNNQQGYVFPTNTTADKLPVITVAVGDKQFVIQKEDLGFADAGNGMVYGGIQSRGSMAFDILGDTFLKAVYAIFDQGNKRFGAVQRVEKEQNVSAPP</sequence>
<dbReference type="OrthoDB" id="2747330at2759"/>
<keyword evidence="8" id="KW-1185">Reference proteome</keyword>
<comment type="similarity">
    <text evidence="1">Belongs to the peptidase A1 family.</text>
</comment>
<dbReference type="AlphaFoldDB" id="A0A370TPU3"/>
<dbReference type="PRINTS" id="PR00792">
    <property type="entry name" value="PEPSIN"/>
</dbReference>
<dbReference type="RefSeq" id="XP_031870213.1">
    <property type="nucleotide sequence ID" value="XM_032013613.1"/>
</dbReference>
<comment type="caution">
    <text evidence="7">The sequence shown here is derived from an EMBL/GenBank/DDBJ whole genome shotgun (WGS) entry which is preliminary data.</text>
</comment>
<evidence type="ECO:0000256" key="5">
    <source>
        <dbReference type="PIRSR" id="PIRSR601461-1"/>
    </source>
</evidence>
<dbReference type="PANTHER" id="PTHR47966">
    <property type="entry name" value="BETA-SITE APP-CLEAVING ENZYME, ISOFORM A-RELATED"/>
    <property type="match status" value="1"/>
</dbReference>
<name>A0A370TPU3_9HELO</name>
<evidence type="ECO:0000256" key="1">
    <source>
        <dbReference type="ARBA" id="ARBA00007447"/>
    </source>
</evidence>
<feature type="active site" evidence="5">
    <location>
        <position position="319"/>
    </location>
</feature>
<dbReference type="CDD" id="cd06097">
    <property type="entry name" value="Aspergillopepsin_like"/>
    <property type="match status" value="1"/>
</dbReference>
<evidence type="ECO:0000259" key="6">
    <source>
        <dbReference type="PROSITE" id="PS51767"/>
    </source>
</evidence>
<dbReference type="GO" id="GO:0004190">
    <property type="term" value="F:aspartic-type endopeptidase activity"/>
    <property type="evidence" value="ECO:0007669"/>
    <property type="project" value="UniProtKB-KW"/>
</dbReference>
<dbReference type="STRING" id="2656787.A0A370TPU3"/>
<accession>A0A370TPU3</accession>
<dbReference type="Proteomes" id="UP000254866">
    <property type="component" value="Unassembled WGS sequence"/>
</dbReference>
<dbReference type="InterPro" id="IPR021109">
    <property type="entry name" value="Peptidase_aspartic_dom_sf"/>
</dbReference>